<proteinExistence type="predicted"/>
<dbReference type="AlphaFoldDB" id="M6Y726"/>
<name>M6Y726_9LEPT</name>
<sequence>MLKYIFKKIYSYFFILVVTFFAGCGGENSNSFGISSLKNSFLNLINSHSNNLTTIPSGGLYVFVTSYTNSTSVSPLTHNGNFAGISGADA</sequence>
<evidence type="ECO:0000313" key="2">
    <source>
        <dbReference type="Proteomes" id="UP000012138"/>
    </source>
</evidence>
<organism evidence="1 2">
    <name type="scientific">Leptospira noguchii str. 2001034031</name>
    <dbReference type="NCBI Taxonomy" id="1193053"/>
    <lineage>
        <taxon>Bacteria</taxon>
        <taxon>Pseudomonadati</taxon>
        <taxon>Spirochaetota</taxon>
        <taxon>Spirochaetia</taxon>
        <taxon>Leptospirales</taxon>
        <taxon>Leptospiraceae</taxon>
        <taxon>Leptospira</taxon>
    </lineage>
</organism>
<accession>M6Y726</accession>
<reference evidence="1 2" key="1">
    <citation type="submission" date="2013-01" db="EMBL/GenBank/DDBJ databases">
        <authorList>
            <person name="Harkins D.M."/>
            <person name="Durkin A.S."/>
            <person name="Brinkac L.M."/>
            <person name="Haft D.H."/>
            <person name="Selengut J.D."/>
            <person name="Sanka R."/>
            <person name="DePew J."/>
            <person name="Purushe J."/>
            <person name="Whelen A.C."/>
            <person name="Vinetz J.M."/>
            <person name="Sutton G.G."/>
            <person name="Nierman W.C."/>
            <person name="Fouts D.E."/>
        </authorList>
    </citation>
    <scope>NUCLEOTIDE SEQUENCE [LARGE SCALE GENOMIC DNA]</scope>
    <source>
        <strain evidence="1 2">2001034031</strain>
    </source>
</reference>
<dbReference type="EMBL" id="AKXB02000150">
    <property type="protein sequence ID" value="EMO87661.1"/>
    <property type="molecule type" value="Genomic_DNA"/>
</dbReference>
<protein>
    <recommendedName>
        <fullName evidence="3">Lipoprotein</fullName>
    </recommendedName>
</protein>
<gene>
    <name evidence="1" type="ORF">LEP1GSC024_3561</name>
</gene>
<dbReference type="PROSITE" id="PS51257">
    <property type="entry name" value="PROKAR_LIPOPROTEIN"/>
    <property type="match status" value="1"/>
</dbReference>
<dbReference type="Proteomes" id="UP000012138">
    <property type="component" value="Unassembled WGS sequence"/>
</dbReference>
<comment type="caution">
    <text evidence="1">The sequence shown here is derived from an EMBL/GenBank/DDBJ whole genome shotgun (WGS) entry which is preliminary data.</text>
</comment>
<evidence type="ECO:0000313" key="1">
    <source>
        <dbReference type="EMBL" id="EMO87661.1"/>
    </source>
</evidence>
<evidence type="ECO:0008006" key="3">
    <source>
        <dbReference type="Google" id="ProtNLM"/>
    </source>
</evidence>